<gene>
    <name evidence="2" type="primary">MTX2_1</name>
    <name evidence="2" type="ORF">E2C01_019005</name>
</gene>
<sequence>MMVAIVLILFISLGSSAAQEPWPNDVKLFQQYEVEQILLPDNANCLAVQAFLKMCQLNHTLEMRGNAEHMSPSAQSSHEASIFVHLALYFKSAGSLLPIKLCCIVLDLSVHHLTITLLHHHTTPPPPDHSTTTTSPHQFCRYCFYESEVYDGKEEEEEEEEDNVKKR</sequence>
<dbReference type="EMBL" id="VSRR010001523">
    <property type="protein sequence ID" value="MPC25882.1"/>
    <property type="molecule type" value="Genomic_DNA"/>
</dbReference>
<comment type="caution">
    <text evidence="2">The sequence shown here is derived from an EMBL/GenBank/DDBJ whole genome shotgun (WGS) entry which is preliminary data.</text>
</comment>
<evidence type="ECO:0000313" key="2">
    <source>
        <dbReference type="EMBL" id="MPC25882.1"/>
    </source>
</evidence>
<evidence type="ECO:0000313" key="3">
    <source>
        <dbReference type="Proteomes" id="UP000324222"/>
    </source>
</evidence>
<evidence type="ECO:0000256" key="1">
    <source>
        <dbReference type="SAM" id="SignalP"/>
    </source>
</evidence>
<name>A0A5B7DW25_PORTR</name>
<feature type="chain" id="PRO_5023075647" evidence="1">
    <location>
        <begin position="19"/>
        <end position="167"/>
    </location>
</feature>
<protein>
    <submittedName>
        <fullName evidence="2">Metaxin-2</fullName>
    </submittedName>
</protein>
<feature type="signal peptide" evidence="1">
    <location>
        <begin position="1"/>
        <end position="18"/>
    </location>
</feature>
<dbReference type="OrthoDB" id="198787at2759"/>
<keyword evidence="1" id="KW-0732">Signal</keyword>
<proteinExistence type="predicted"/>
<keyword evidence="3" id="KW-1185">Reference proteome</keyword>
<dbReference type="Proteomes" id="UP000324222">
    <property type="component" value="Unassembled WGS sequence"/>
</dbReference>
<organism evidence="2 3">
    <name type="scientific">Portunus trituberculatus</name>
    <name type="common">Swimming crab</name>
    <name type="synonym">Neptunus trituberculatus</name>
    <dbReference type="NCBI Taxonomy" id="210409"/>
    <lineage>
        <taxon>Eukaryota</taxon>
        <taxon>Metazoa</taxon>
        <taxon>Ecdysozoa</taxon>
        <taxon>Arthropoda</taxon>
        <taxon>Crustacea</taxon>
        <taxon>Multicrustacea</taxon>
        <taxon>Malacostraca</taxon>
        <taxon>Eumalacostraca</taxon>
        <taxon>Eucarida</taxon>
        <taxon>Decapoda</taxon>
        <taxon>Pleocyemata</taxon>
        <taxon>Brachyura</taxon>
        <taxon>Eubrachyura</taxon>
        <taxon>Portunoidea</taxon>
        <taxon>Portunidae</taxon>
        <taxon>Portuninae</taxon>
        <taxon>Portunus</taxon>
    </lineage>
</organism>
<reference evidence="2 3" key="1">
    <citation type="submission" date="2019-05" db="EMBL/GenBank/DDBJ databases">
        <title>Another draft genome of Portunus trituberculatus and its Hox gene families provides insights of decapod evolution.</title>
        <authorList>
            <person name="Jeong J.-H."/>
            <person name="Song I."/>
            <person name="Kim S."/>
            <person name="Choi T."/>
            <person name="Kim D."/>
            <person name="Ryu S."/>
            <person name="Kim W."/>
        </authorList>
    </citation>
    <scope>NUCLEOTIDE SEQUENCE [LARGE SCALE GENOMIC DNA]</scope>
    <source>
        <tissue evidence="2">Muscle</tissue>
    </source>
</reference>
<dbReference type="AlphaFoldDB" id="A0A5B7DW25"/>
<accession>A0A5B7DW25</accession>